<reference evidence="15 16" key="1">
    <citation type="submission" date="2024-01" db="EMBL/GenBank/DDBJ databases">
        <title>Seven novel Bacillus-like species.</title>
        <authorList>
            <person name="Liu G."/>
        </authorList>
    </citation>
    <scope>NUCLEOTIDE SEQUENCE [LARGE SCALE GENOMIC DNA]</scope>
    <source>
        <strain evidence="15 16">FJAT-53711</strain>
    </source>
</reference>
<dbReference type="EC" id="1.14.13.59" evidence="4"/>
<name>A0ABU8G1P5_9BACI</name>
<keyword evidence="7" id="KW-0274">FAD</keyword>
<evidence type="ECO:0000256" key="6">
    <source>
        <dbReference type="ARBA" id="ARBA00022630"/>
    </source>
</evidence>
<evidence type="ECO:0000256" key="13">
    <source>
        <dbReference type="ARBA" id="ARBA00032738"/>
    </source>
</evidence>
<evidence type="ECO:0000256" key="12">
    <source>
        <dbReference type="ARBA" id="ARBA00032493"/>
    </source>
</evidence>
<evidence type="ECO:0000256" key="7">
    <source>
        <dbReference type="ARBA" id="ARBA00022827"/>
    </source>
</evidence>
<comment type="caution">
    <text evidence="15">The sequence shown here is derived from an EMBL/GenBank/DDBJ whole genome shotgun (WGS) entry which is preliminary data.</text>
</comment>
<dbReference type="Gene3D" id="3.50.50.60">
    <property type="entry name" value="FAD/NAD(P)-binding domain"/>
    <property type="match status" value="1"/>
</dbReference>
<evidence type="ECO:0000313" key="16">
    <source>
        <dbReference type="Proteomes" id="UP001367922"/>
    </source>
</evidence>
<comment type="cofactor">
    <cofactor evidence="1">
        <name>FAD</name>
        <dbReference type="ChEBI" id="CHEBI:57692"/>
    </cofactor>
</comment>
<proteinExistence type="inferred from homology"/>
<evidence type="ECO:0000256" key="14">
    <source>
        <dbReference type="ARBA" id="ARBA00048407"/>
    </source>
</evidence>
<dbReference type="Proteomes" id="UP001367922">
    <property type="component" value="Unassembled WGS sequence"/>
</dbReference>
<keyword evidence="16" id="KW-1185">Reference proteome</keyword>
<protein>
    <recommendedName>
        <fullName evidence="5">L-lysine N6-monooxygenase MbtG</fullName>
        <ecNumber evidence="4">1.14.13.59</ecNumber>
    </recommendedName>
    <alternativeName>
        <fullName evidence="13">Lysine 6-N-hydroxylase</fullName>
    </alternativeName>
    <alternativeName>
        <fullName evidence="12">Lysine N6-hydroxylase</fullName>
    </alternativeName>
    <alternativeName>
        <fullName evidence="10">Lysine-N-oxygenase</fullName>
    </alternativeName>
    <alternativeName>
        <fullName evidence="11">Mycobactin synthase protein G</fullName>
    </alternativeName>
</protein>
<dbReference type="PANTHER" id="PTHR38663">
    <property type="match status" value="1"/>
</dbReference>
<organism evidence="15 16">
    <name type="scientific">Bacillus yunxiaonensis</name>
    <dbReference type="NCBI Taxonomy" id="3127665"/>
    <lineage>
        <taxon>Bacteria</taxon>
        <taxon>Bacillati</taxon>
        <taxon>Bacillota</taxon>
        <taxon>Bacilli</taxon>
        <taxon>Bacillales</taxon>
        <taxon>Bacillaceae</taxon>
        <taxon>Bacillus</taxon>
    </lineage>
</organism>
<dbReference type="EMBL" id="JBAWSV010000011">
    <property type="protein sequence ID" value="MEI4832173.1"/>
    <property type="molecule type" value="Genomic_DNA"/>
</dbReference>
<accession>A0ABU8G1P5</accession>
<keyword evidence="9" id="KW-0560">Oxidoreductase</keyword>
<dbReference type="InterPro" id="IPR025700">
    <property type="entry name" value="Lys/Orn_oxygenase"/>
</dbReference>
<keyword evidence="8" id="KW-0521">NADP</keyword>
<comment type="pathway">
    <text evidence="2">Siderophore biosynthesis.</text>
</comment>
<gene>
    <name evidence="15" type="ORF">WAX78_22570</name>
</gene>
<evidence type="ECO:0000256" key="9">
    <source>
        <dbReference type="ARBA" id="ARBA00023002"/>
    </source>
</evidence>
<comment type="catalytic activity">
    <reaction evidence="14">
        <text>L-lysine + NADPH + O2 = N(6)-hydroxy-L-lysine + NADP(+) + H2O</text>
        <dbReference type="Rhea" id="RHEA:23228"/>
        <dbReference type="ChEBI" id="CHEBI:15377"/>
        <dbReference type="ChEBI" id="CHEBI:15379"/>
        <dbReference type="ChEBI" id="CHEBI:32551"/>
        <dbReference type="ChEBI" id="CHEBI:57783"/>
        <dbReference type="ChEBI" id="CHEBI:57820"/>
        <dbReference type="ChEBI" id="CHEBI:58349"/>
        <dbReference type="EC" id="1.14.13.59"/>
    </reaction>
</comment>
<evidence type="ECO:0000256" key="2">
    <source>
        <dbReference type="ARBA" id="ARBA00004924"/>
    </source>
</evidence>
<dbReference type="Pfam" id="PF13434">
    <property type="entry name" value="Lys_Orn_oxgnase"/>
    <property type="match status" value="1"/>
</dbReference>
<evidence type="ECO:0000313" key="15">
    <source>
        <dbReference type="EMBL" id="MEI4832173.1"/>
    </source>
</evidence>
<evidence type="ECO:0000256" key="1">
    <source>
        <dbReference type="ARBA" id="ARBA00001974"/>
    </source>
</evidence>
<evidence type="ECO:0000256" key="5">
    <source>
        <dbReference type="ARBA" id="ARBA00016406"/>
    </source>
</evidence>
<sequence length="395" mass="44531">MLDWIIIGGGIQGCTVATFLLKSNRTTKKQLCIIDSHSKPLHSWSCMANRIGMEFLRSPSVHHIEPEPFHLQKFAGSRGEYNHFYGSYKRPSLQLFNAHCQSIFNEIELNDCWNQGRVNHIMKTGNGWTVTTEDGTARTAKHVVIAIGVNEQPFLPEWAKHIQDVYPNHVAHIYDKNSQELDLFEPPFLIIGGGIAAAHLSITLSRRFPGKVILLKRHPFRIYDFDSDPGWLGPKNINAFHKIEDFNKRRKEIQQARHKGSIPNNLYQTLRQLQKKEKLCIMDGEVDSFSINLNENHICLDLKQSDDKLNVKSILLATGFQNTLPGQEWLSSLIEQEDLSCAACGYPIITKSLEWAPGLYVAGALAELEVGPVSRNIAGARKAAEKIISSIKNKS</sequence>
<evidence type="ECO:0000256" key="8">
    <source>
        <dbReference type="ARBA" id="ARBA00022857"/>
    </source>
</evidence>
<comment type="similarity">
    <text evidence="3">Belongs to the lysine N(6)-hydroxylase/L-ornithine N(5)-oxygenase family.</text>
</comment>
<dbReference type="InterPro" id="IPR036188">
    <property type="entry name" value="FAD/NAD-bd_sf"/>
</dbReference>
<evidence type="ECO:0000256" key="4">
    <source>
        <dbReference type="ARBA" id="ARBA00013076"/>
    </source>
</evidence>
<evidence type="ECO:0000256" key="10">
    <source>
        <dbReference type="ARBA" id="ARBA00029939"/>
    </source>
</evidence>
<keyword evidence="6" id="KW-0285">Flavoprotein</keyword>
<evidence type="ECO:0000256" key="11">
    <source>
        <dbReference type="ARBA" id="ARBA00031158"/>
    </source>
</evidence>
<evidence type="ECO:0000256" key="3">
    <source>
        <dbReference type="ARBA" id="ARBA00007588"/>
    </source>
</evidence>
<dbReference type="PANTHER" id="PTHR38663:SF1">
    <property type="entry name" value="L-ORNITHINE N(5)-MONOOXYGENASE"/>
    <property type="match status" value="1"/>
</dbReference>
<dbReference type="SUPFAM" id="SSF51905">
    <property type="entry name" value="FAD/NAD(P)-binding domain"/>
    <property type="match status" value="2"/>
</dbReference>